<keyword evidence="3" id="KW-1185">Reference proteome</keyword>
<keyword evidence="1" id="KW-1133">Transmembrane helix</keyword>
<evidence type="ECO:0000313" key="2">
    <source>
        <dbReference type="EMBL" id="MDI3408351.1"/>
    </source>
</evidence>
<sequence length="316" mass="34411">MNTTQWSLLAALFGALIVTGLLLAITGLRGVEDDPARPASRAQERWQRMRATMPEAWATRYRLLCIVAAVAAILTWAYTLRPIQGLMVAVAVLGFPWVWNPAGTAQRQVQRLEAIAEWLQQLAGMHQSSATLETAIAASATRCPQIIRPQVRTLAARLRMGVDPTFAYRQFADQFADGAVDNVALLFLAHTKDHGRGLTRALQTMSQLTASEATALSAIDAERNRARQSTRWVSVICIGFVLYLVTGTSWGDVYRTATGQLVLVALSAGFIAALWWLRRMAVTPPDPRLLDPLPAKAAQAQLRNAAVPAPAKGAFS</sequence>
<protein>
    <recommendedName>
        <fullName evidence="4">Type II secretion system protein GspF domain-containing protein</fullName>
    </recommendedName>
</protein>
<comment type="caution">
    <text evidence="2">The sequence shown here is derived from an EMBL/GenBank/DDBJ whole genome shotgun (WGS) entry which is preliminary data.</text>
</comment>
<feature type="transmembrane region" description="Helical" evidence="1">
    <location>
        <begin position="6"/>
        <end position="28"/>
    </location>
</feature>
<accession>A0ABT6SJG9</accession>
<proteinExistence type="predicted"/>
<evidence type="ECO:0008006" key="4">
    <source>
        <dbReference type="Google" id="ProtNLM"/>
    </source>
</evidence>
<evidence type="ECO:0000256" key="1">
    <source>
        <dbReference type="SAM" id="Phobius"/>
    </source>
</evidence>
<dbReference type="PANTHER" id="PTHR35007:SF3">
    <property type="entry name" value="POSSIBLE CONSERVED ALANINE RICH MEMBRANE PROTEIN"/>
    <property type="match status" value="1"/>
</dbReference>
<gene>
    <name evidence="2" type="ORF">QIS96_31595</name>
</gene>
<dbReference type="RefSeq" id="WP_282546260.1">
    <property type="nucleotide sequence ID" value="NZ_JASCIQ010000044.1"/>
</dbReference>
<keyword evidence="1" id="KW-0812">Transmembrane</keyword>
<name>A0ABT6SJG9_9ACTN</name>
<dbReference type="PANTHER" id="PTHR35007">
    <property type="entry name" value="INTEGRAL MEMBRANE PROTEIN-RELATED"/>
    <property type="match status" value="1"/>
</dbReference>
<feature type="transmembrane region" description="Helical" evidence="1">
    <location>
        <begin position="232"/>
        <end position="251"/>
    </location>
</feature>
<dbReference type="EMBL" id="JASCIQ010000044">
    <property type="protein sequence ID" value="MDI3408351.1"/>
    <property type="molecule type" value="Genomic_DNA"/>
</dbReference>
<keyword evidence="1" id="KW-0472">Membrane</keyword>
<feature type="transmembrane region" description="Helical" evidence="1">
    <location>
        <begin position="257"/>
        <end position="277"/>
    </location>
</feature>
<feature type="transmembrane region" description="Helical" evidence="1">
    <location>
        <begin position="59"/>
        <end position="77"/>
    </location>
</feature>
<dbReference type="Proteomes" id="UP001223978">
    <property type="component" value="Unassembled WGS sequence"/>
</dbReference>
<reference evidence="2 3" key="1">
    <citation type="submission" date="2023-05" db="EMBL/GenBank/DDBJ databases">
        <title>Draft genome sequence of Streptomyces sp. B-S-A6 isolated from a cave soil in Thailand.</title>
        <authorList>
            <person name="Chamroensaksri N."/>
            <person name="Muangham S."/>
        </authorList>
    </citation>
    <scope>NUCLEOTIDE SEQUENCE [LARGE SCALE GENOMIC DNA]</scope>
    <source>
        <strain evidence="2 3">B-S-A6</strain>
    </source>
</reference>
<organism evidence="2 3">
    <name type="scientific">Streptomyces cavernicola</name>
    <dbReference type="NCBI Taxonomy" id="3043613"/>
    <lineage>
        <taxon>Bacteria</taxon>
        <taxon>Bacillati</taxon>
        <taxon>Actinomycetota</taxon>
        <taxon>Actinomycetes</taxon>
        <taxon>Kitasatosporales</taxon>
        <taxon>Streptomycetaceae</taxon>
        <taxon>Streptomyces</taxon>
    </lineage>
</organism>
<evidence type="ECO:0000313" key="3">
    <source>
        <dbReference type="Proteomes" id="UP001223978"/>
    </source>
</evidence>